<dbReference type="InterPro" id="IPR000210">
    <property type="entry name" value="BTB/POZ_dom"/>
</dbReference>
<keyword evidence="5" id="KW-1185">Reference proteome</keyword>
<dbReference type="Pfam" id="PF07707">
    <property type="entry name" value="BACK"/>
    <property type="match status" value="1"/>
</dbReference>
<dbReference type="SMART" id="SM00225">
    <property type="entry name" value="BTB"/>
    <property type="match status" value="1"/>
</dbReference>
<dbReference type="Gene3D" id="1.25.40.420">
    <property type="match status" value="1"/>
</dbReference>
<dbReference type="PANTHER" id="PTHR24412:SF489">
    <property type="entry name" value="RING FINGER DOMAIN AND KELCH REPEAT-CONTAINING PROTEIN DDB_G0271372"/>
    <property type="match status" value="1"/>
</dbReference>
<reference evidence="6" key="1">
    <citation type="submission" date="2016-06" db="UniProtKB">
        <authorList>
            <consortium name="WormBaseParasite"/>
        </authorList>
    </citation>
    <scope>IDENTIFICATION</scope>
</reference>
<dbReference type="InterPro" id="IPR011705">
    <property type="entry name" value="BACK"/>
</dbReference>
<dbReference type="Proteomes" id="UP000275846">
    <property type="component" value="Unassembled WGS sequence"/>
</dbReference>
<evidence type="ECO:0000256" key="1">
    <source>
        <dbReference type="ARBA" id="ARBA00022441"/>
    </source>
</evidence>
<dbReference type="STRING" id="70667.A0A183TJQ7"/>
<sequence>MAFAQSEIFEDEFPLVRSCPALNEIRLAEEIKDLTIEVQDGAILHAHRIILAARIPSLRKTLSGRLSGQNTLLKWPTVPLSVATVFVNYVYTGQVELTQANVRDVVMFARIIKLPVLENWGQNFMANRVTFENLATTWDFASSLNIDLLTEKCLSLMRQHFEEFITTDLFLRLPANTVLTLLRSDDLSVGSEEQVIGAISHWVGSGDRADDEKLKVHAPAMFKEVQWQQMTLECRSRLLELYPTFQKSRECL</sequence>
<dbReference type="WBParaSite" id="SSLN_0001734201-mRNA-1">
    <property type="protein sequence ID" value="SSLN_0001734201-mRNA-1"/>
    <property type="gene ID" value="SSLN_0001734201"/>
</dbReference>
<evidence type="ECO:0000313" key="6">
    <source>
        <dbReference type="WBParaSite" id="SSLN_0001734201-mRNA-1"/>
    </source>
</evidence>
<protein>
    <submittedName>
        <fullName evidence="6">BTB domain-containing protein</fullName>
    </submittedName>
</protein>
<dbReference type="SMART" id="SM00875">
    <property type="entry name" value="BACK"/>
    <property type="match status" value="1"/>
</dbReference>
<feature type="domain" description="BTB" evidence="3">
    <location>
        <begin position="32"/>
        <end position="99"/>
    </location>
</feature>
<keyword evidence="1" id="KW-0880">Kelch repeat</keyword>
<evidence type="ECO:0000259" key="3">
    <source>
        <dbReference type="PROSITE" id="PS50097"/>
    </source>
</evidence>
<dbReference type="SUPFAM" id="SSF54695">
    <property type="entry name" value="POZ domain"/>
    <property type="match status" value="1"/>
</dbReference>
<reference evidence="4 5" key="2">
    <citation type="submission" date="2018-11" db="EMBL/GenBank/DDBJ databases">
        <authorList>
            <consortium name="Pathogen Informatics"/>
        </authorList>
    </citation>
    <scope>NUCLEOTIDE SEQUENCE [LARGE SCALE GENOMIC DNA]</scope>
    <source>
        <strain evidence="4 5">NST_G2</strain>
    </source>
</reference>
<proteinExistence type="predicted"/>
<evidence type="ECO:0000313" key="5">
    <source>
        <dbReference type="Proteomes" id="UP000275846"/>
    </source>
</evidence>
<evidence type="ECO:0000313" key="4">
    <source>
        <dbReference type="EMBL" id="VDM03091.1"/>
    </source>
</evidence>
<evidence type="ECO:0000256" key="2">
    <source>
        <dbReference type="ARBA" id="ARBA00022737"/>
    </source>
</evidence>
<gene>
    <name evidence="4" type="ORF">SSLN_LOCUS16705</name>
</gene>
<organism evidence="6">
    <name type="scientific">Schistocephalus solidus</name>
    <name type="common">Tapeworm</name>
    <dbReference type="NCBI Taxonomy" id="70667"/>
    <lineage>
        <taxon>Eukaryota</taxon>
        <taxon>Metazoa</taxon>
        <taxon>Spiralia</taxon>
        <taxon>Lophotrochozoa</taxon>
        <taxon>Platyhelminthes</taxon>
        <taxon>Cestoda</taxon>
        <taxon>Eucestoda</taxon>
        <taxon>Diphyllobothriidea</taxon>
        <taxon>Diphyllobothriidae</taxon>
        <taxon>Schistocephalus</taxon>
    </lineage>
</organism>
<dbReference type="EMBL" id="UYSU01041424">
    <property type="protein sequence ID" value="VDM03091.1"/>
    <property type="molecule type" value="Genomic_DNA"/>
</dbReference>
<dbReference type="InterPro" id="IPR011333">
    <property type="entry name" value="SKP1/BTB/POZ_sf"/>
</dbReference>
<name>A0A183TJQ7_SCHSO</name>
<dbReference type="Pfam" id="PF00651">
    <property type="entry name" value="BTB"/>
    <property type="match status" value="1"/>
</dbReference>
<dbReference type="CDD" id="cd18186">
    <property type="entry name" value="BTB_POZ_ZBTB_KLHL-like"/>
    <property type="match status" value="1"/>
</dbReference>
<dbReference type="AlphaFoldDB" id="A0A183TJQ7"/>
<dbReference type="PROSITE" id="PS50097">
    <property type="entry name" value="BTB"/>
    <property type="match status" value="1"/>
</dbReference>
<keyword evidence="2" id="KW-0677">Repeat</keyword>
<dbReference type="Gene3D" id="3.30.710.10">
    <property type="entry name" value="Potassium Channel Kv1.1, Chain A"/>
    <property type="match status" value="1"/>
</dbReference>
<accession>A0A183TJQ7</accession>
<dbReference type="PANTHER" id="PTHR24412">
    <property type="entry name" value="KELCH PROTEIN"/>
    <property type="match status" value="1"/>
</dbReference>
<dbReference type="OrthoDB" id="6265360at2759"/>